<accession>A0A0F7EFW0</accession>
<organism evidence="1">
    <name type="scientific">Brevibacillus laterosporus</name>
    <name type="common">Bacillus laterosporus</name>
    <dbReference type="NCBI Taxonomy" id="1465"/>
    <lineage>
        <taxon>Bacteria</taxon>
        <taxon>Bacillati</taxon>
        <taxon>Bacillota</taxon>
        <taxon>Bacilli</taxon>
        <taxon>Bacillales</taxon>
        <taxon>Paenibacillaceae</taxon>
        <taxon>Brevibacillus</taxon>
    </lineage>
</organism>
<reference evidence="1" key="1">
    <citation type="submission" date="2015-03" db="EMBL/GenBank/DDBJ databases">
        <title>MIGS Cultured Bacterial/Archaeal sample from Brevibacillus laterosporus.</title>
        <authorList>
            <person name="Zeng D."/>
            <person name="Zhu L."/>
            <person name="Dong G."/>
            <person name="Ye W."/>
            <person name="Ren D."/>
            <person name="Wu L."/>
            <person name="Xu J."/>
            <person name="Li G."/>
            <person name="Guo L."/>
        </authorList>
    </citation>
    <scope>NUCLEOTIDE SEQUENCE</scope>
    <source>
        <strain evidence="1">B9</strain>
    </source>
</reference>
<protein>
    <submittedName>
        <fullName evidence="1">Uncharacterized protein</fullName>
    </submittedName>
</protein>
<proteinExistence type="predicted"/>
<gene>
    <name evidence="1" type="ORF">EX87_08115</name>
</gene>
<dbReference type="AlphaFoldDB" id="A0A0F7EFW0"/>
<dbReference type="RefSeq" id="WP_051870435.1">
    <property type="nucleotide sequence ID" value="NZ_CP011074.1"/>
</dbReference>
<evidence type="ECO:0000313" key="1">
    <source>
        <dbReference type="EMBL" id="AKF93592.1"/>
    </source>
</evidence>
<dbReference type="EMBL" id="CP011074">
    <property type="protein sequence ID" value="AKF93592.1"/>
    <property type="molecule type" value="Genomic_DNA"/>
</dbReference>
<name>A0A0F7EFW0_BRELA</name>
<sequence length="264" mass="32049">MLASDSMELVERCYEQVCSLLGKEDLKNKFIDYVFVDYQEEVVAEYDADFFYQHLQKLQLVRCRKDFDQAVEAWYEKKRLGNNRSTGFHSILFSIVRRTIGMYKIRNRQELIKHVTHVLTNSNGYMKQWRSKGKRTKVMYFHYLYKIGIRNVKDIDALVDSWLIENPQAFDEYQQAYYQRPIRRGRPNNVQLSRLIDQIKQMKPALNRKERERIRKIFYYYRNHLEINGMVSKFLNYIEAKDRKNQCDKKENNRLENNFSSQTR</sequence>